<gene>
    <name evidence="2" type="ORF">A2730_01115</name>
</gene>
<keyword evidence="1" id="KW-0472">Membrane</keyword>
<dbReference type="Proteomes" id="UP000176855">
    <property type="component" value="Unassembled WGS sequence"/>
</dbReference>
<name>A0A1G2HNR2_9BACT</name>
<protein>
    <submittedName>
        <fullName evidence="2">Uncharacterized protein</fullName>
    </submittedName>
</protein>
<feature type="transmembrane region" description="Helical" evidence="1">
    <location>
        <begin position="88"/>
        <end position="106"/>
    </location>
</feature>
<evidence type="ECO:0000256" key="1">
    <source>
        <dbReference type="SAM" id="Phobius"/>
    </source>
</evidence>
<proteinExistence type="predicted"/>
<feature type="transmembrane region" description="Helical" evidence="1">
    <location>
        <begin position="36"/>
        <end position="55"/>
    </location>
</feature>
<organism evidence="2 3">
    <name type="scientific">Candidatus Staskawiczbacteria bacterium RIFCSPHIGHO2_01_FULL_39_25</name>
    <dbReference type="NCBI Taxonomy" id="1802202"/>
    <lineage>
        <taxon>Bacteria</taxon>
        <taxon>Candidatus Staskawicziibacteriota</taxon>
    </lineage>
</organism>
<feature type="transmembrane region" description="Helical" evidence="1">
    <location>
        <begin position="6"/>
        <end position="24"/>
    </location>
</feature>
<dbReference type="AlphaFoldDB" id="A0A1G2HNR2"/>
<sequence length="194" mass="21347">MITADFLGKVAGGVALFAFVPYIISILRGKTKPSFASWFIWTVVGFMIASSYYYSGADSTIWMAISYFVGPLIVTILSVKYSDSNLNLLDKTCLFLVGLSVVVWGLSGSPLLALLINIFADFLGAIPTIRKAYKGPASEDRLAWSLYFASSMINLFAVEEWVFSIAVYPIYMFLGVGLTTILVFKSKSRTHTNP</sequence>
<comment type="caution">
    <text evidence="2">The sequence shown here is derived from an EMBL/GenBank/DDBJ whole genome shotgun (WGS) entry which is preliminary data.</text>
</comment>
<dbReference type="STRING" id="1802202.A2730_01115"/>
<keyword evidence="1" id="KW-0812">Transmembrane</keyword>
<feature type="transmembrane region" description="Helical" evidence="1">
    <location>
        <begin position="163"/>
        <end position="184"/>
    </location>
</feature>
<keyword evidence="1" id="KW-1133">Transmembrane helix</keyword>
<feature type="transmembrane region" description="Helical" evidence="1">
    <location>
        <begin position="61"/>
        <end position="81"/>
    </location>
</feature>
<dbReference type="EMBL" id="MHOO01000011">
    <property type="protein sequence ID" value="OGZ63871.1"/>
    <property type="molecule type" value="Genomic_DNA"/>
</dbReference>
<reference evidence="2 3" key="1">
    <citation type="journal article" date="2016" name="Nat. Commun.">
        <title>Thousands of microbial genomes shed light on interconnected biogeochemical processes in an aquifer system.</title>
        <authorList>
            <person name="Anantharaman K."/>
            <person name="Brown C.T."/>
            <person name="Hug L.A."/>
            <person name="Sharon I."/>
            <person name="Castelle C.J."/>
            <person name="Probst A.J."/>
            <person name="Thomas B.C."/>
            <person name="Singh A."/>
            <person name="Wilkins M.J."/>
            <person name="Karaoz U."/>
            <person name="Brodie E.L."/>
            <person name="Williams K.H."/>
            <person name="Hubbard S.S."/>
            <person name="Banfield J.F."/>
        </authorList>
    </citation>
    <scope>NUCLEOTIDE SEQUENCE [LARGE SCALE GENOMIC DNA]</scope>
</reference>
<accession>A0A1G2HNR2</accession>
<evidence type="ECO:0000313" key="3">
    <source>
        <dbReference type="Proteomes" id="UP000176855"/>
    </source>
</evidence>
<evidence type="ECO:0000313" key="2">
    <source>
        <dbReference type="EMBL" id="OGZ63871.1"/>
    </source>
</evidence>